<dbReference type="STRING" id="29655.A0A0K9P4E4"/>
<dbReference type="InterPro" id="IPR026825">
    <property type="entry name" value="Vac14"/>
</dbReference>
<dbReference type="Gene3D" id="1.25.10.10">
    <property type="entry name" value="Leucine-rich Repeat Variant"/>
    <property type="match status" value="3"/>
</dbReference>
<comment type="subcellular location">
    <subcellularLocation>
        <location evidence="1">Endomembrane system</location>
    </subcellularLocation>
</comment>
<feature type="domain" description="Vacuolar protein 14 C-terminal Fig4-binding" evidence="7">
    <location>
        <begin position="429"/>
        <end position="610"/>
    </location>
</feature>
<dbReference type="FunFam" id="1.25.10.10:FF:000169">
    <property type="entry name" value="protein VAC14 homolog isoform X1"/>
    <property type="match status" value="1"/>
</dbReference>
<name>A0A0K9P4E4_ZOSMR</name>
<evidence type="ECO:0000256" key="6">
    <source>
        <dbReference type="SAM" id="MobiDB-lite"/>
    </source>
</evidence>
<dbReference type="OrthoDB" id="5574975at2759"/>
<dbReference type="OMA" id="QCYQHVS"/>
<sequence>MADAVSIIPAAVLRSITDKLYEKRKVAALEVEVIVKNLCGAGEHDRVTSVIDLLTTDFAESLQSNHRKGGLIGLAAVTVGLAGEAHRHLDKIVPPVILSFHDQDSNVRYYACEALYNIAKVVRGEFIEFFNQIFDALCKLSADSDASVQSAAHLLDRLVKDIVTESDQFSIEEFIPLLRGRMNVLNPHVRQFLVGWITVLDSVPEIDMLGFLPDFLDGLFNMLSDSSFEIRQQADSALDEFLEEIKNSPNVDYGRMADILVARATYNDDFTRMKAIIWIHEFVKLGGDQLVPHYDSILGALLPCISDKDANIKKHARQTNEVLRCICATSAGIFDVGSVLKVAKRSLSSEWEETRIETLHWMRTLFSKCYNEVIVFMSDIFESLLAVLSDSSHQVVLLVLDVLACIARDTPYFHDLIVYLIHNFQLNYSLLEKRGALIIRRLCVLMNSENIYREFALILEGESDYNFASTMVQALNLILLTSSELADMRTLLRQSLHNSSGKEGKDLFHSLYSSWCHSPMATISLCLLTQAYRHASSVIQSLGEDDINVKFLVQLDKLVLLLETPIFAYLRLQLLEPVQYPWLLKSLYGLLMLLPQQSSAFKILRTRLKALPSYTLTDKVKQPFSRTSPYPQILQLNEGIDIENVHNGINFAYKLQHFEQVRRQHRNWIQANTQLQPRMPPSSNALQEEEQR</sequence>
<dbReference type="InterPro" id="IPR011989">
    <property type="entry name" value="ARM-like"/>
</dbReference>
<dbReference type="PANTHER" id="PTHR16023">
    <property type="entry name" value="TAX1 BINDING PROTEIN-RELATED"/>
    <property type="match status" value="1"/>
</dbReference>
<feature type="region of interest" description="Disordered" evidence="6">
    <location>
        <begin position="673"/>
        <end position="692"/>
    </location>
</feature>
<dbReference type="GO" id="GO:0010008">
    <property type="term" value="C:endosome membrane"/>
    <property type="evidence" value="ECO:0000318"/>
    <property type="project" value="GO_Central"/>
</dbReference>
<dbReference type="Pfam" id="PF12755">
    <property type="entry name" value="Vac14_Fab1_bd"/>
    <property type="match status" value="1"/>
</dbReference>
<dbReference type="Pfam" id="PF11916">
    <property type="entry name" value="Vac14_Fig4_bd"/>
    <property type="match status" value="1"/>
</dbReference>
<gene>
    <name evidence="8" type="ORF">ZOSMA_38G00230</name>
</gene>
<evidence type="ECO:0000256" key="1">
    <source>
        <dbReference type="ARBA" id="ARBA00004308"/>
    </source>
</evidence>
<keyword evidence="9" id="KW-1185">Reference proteome</keyword>
<dbReference type="PROSITE" id="PS50077">
    <property type="entry name" value="HEAT_REPEAT"/>
    <property type="match status" value="1"/>
</dbReference>
<comment type="similarity">
    <text evidence="2">Belongs to the VAC14 family.</text>
</comment>
<evidence type="ECO:0000313" key="9">
    <source>
        <dbReference type="Proteomes" id="UP000036987"/>
    </source>
</evidence>
<protein>
    <submittedName>
        <fullName evidence="8">VAC14-like protein</fullName>
    </submittedName>
</protein>
<dbReference type="SUPFAM" id="SSF48371">
    <property type="entry name" value="ARM repeat"/>
    <property type="match status" value="1"/>
</dbReference>
<evidence type="ECO:0000256" key="4">
    <source>
        <dbReference type="ARBA" id="ARBA00023136"/>
    </source>
</evidence>
<evidence type="ECO:0000256" key="2">
    <source>
        <dbReference type="ARBA" id="ARBA00010225"/>
    </source>
</evidence>
<comment type="caution">
    <text evidence="8">The sequence shown here is derived from an EMBL/GenBank/DDBJ whole genome shotgun (WGS) entry which is preliminary data.</text>
</comment>
<evidence type="ECO:0000313" key="8">
    <source>
        <dbReference type="EMBL" id="KMZ63916.1"/>
    </source>
</evidence>
<organism evidence="8 9">
    <name type="scientific">Zostera marina</name>
    <name type="common">Eelgrass</name>
    <dbReference type="NCBI Taxonomy" id="29655"/>
    <lineage>
        <taxon>Eukaryota</taxon>
        <taxon>Viridiplantae</taxon>
        <taxon>Streptophyta</taxon>
        <taxon>Embryophyta</taxon>
        <taxon>Tracheophyta</taxon>
        <taxon>Spermatophyta</taxon>
        <taxon>Magnoliopsida</taxon>
        <taxon>Liliopsida</taxon>
        <taxon>Zosteraceae</taxon>
        <taxon>Zostera</taxon>
    </lineage>
</organism>
<dbReference type="Proteomes" id="UP000036987">
    <property type="component" value="Unassembled WGS sequence"/>
</dbReference>
<dbReference type="GO" id="GO:0070772">
    <property type="term" value="C:PAS complex"/>
    <property type="evidence" value="ECO:0000318"/>
    <property type="project" value="GO_Central"/>
</dbReference>
<dbReference type="InterPro" id="IPR021133">
    <property type="entry name" value="HEAT_type_2"/>
</dbReference>
<feature type="compositionally biased region" description="Polar residues" evidence="6">
    <location>
        <begin position="673"/>
        <end position="686"/>
    </location>
</feature>
<dbReference type="InterPro" id="IPR016024">
    <property type="entry name" value="ARM-type_fold"/>
</dbReference>
<dbReference type="GO" id="GO:0006661">
    <property type="term" value="P:phosphatidylinositol biosynthetic process"/>
    <property type="evidence" value="ECO:0000318"/>
    <property type="project" value="GO_Central"/>
</dbReference>
<accession>A0A0K9P4E4</accession>
<dbReference type="AlphaFoldDB" id="A0A0K9P4E4"/>
<evidence type="ECO:0000256" key="5">
    <source>
        <dbReference type="PROSITE-ProRule" id="PRU00103"/>
    </source>
</evidence>
<dbReference type="EMBL" id="LFYR01001193">
    <property type="protein sequence ID" value="KMZ63916.1"/>
    <property type="molecule type" value="Genomic_DNA"/>
</dbReference>
<keyword evidence="4" id="KW-0472">Membrane</keyword>
<dbReference type="InterPro" id="IPR021841">
    <property type="entry name" value="VAC14_Fig4p-bd"/>
</dbReference>
<evidence type="ECO:0000259" key="7">
    <source>
        <dbReference type="Pfam" id="PF11916"/>
    </source>
</evidence>
<keyword evidence="3" id="KW-0677">Repeat</keyword>
<proteinExistence type="inferred from homology"/>
<feature type="repeat" description="HEAT" evidence="5">
    <location>
        <begin position="92"/>
        <end position="128"/>
    </location>
</feature>
<reference evidence="9" key="1">
    <citation type="journal article" date="2016" name="Nature">
        <title>The genome of the seagrass Zostera marina reveals angiosperm adaptation to the sea.</title>
        <authorList>
            <person name="Olsen J.L."/>
            <person name="Rouze P."/>
            <person name="Verhelst B."/>
            <person name="Lin Y.-C."/>
            <person name="Bayer T."/>
            <person name="Collen J."/>
            <person name="Dattolo E."/>
            <person name="De Paoli E."/>
            <person name="Dittami S."/>
            <person name="Maumus F."/>
            <person name="Michel G."/>
            <person name="Kersting A."/>
            <person name="Lauritano C."/>
            <person name="Lohaus R."/>
            <person name="Toepel M."/>
            <person name="Tonon T."/>
            <person name="Vanneste K."/>
            <person name="Amirebrahimi M."/>
            <person name="Brakel J."/>
            <person name="Bostroem C."/>
            <person name="Chovatia M."/>
            <person name="Grimwood J."/>
            <person name="Jenkins J.W."/>
            <person name="Jueterbock A."/>
            <person name="Mraz A."/>
            <person name="Stam W.T."/>
            <person name="Tice H."/>
            <person name="Bornberg-Bauer E."/>
            <person name="Green P.J."/>
            <person name="Pearson G.A."/>
            <person name="Procaccini G."/>
            <person name="Duarte C.M."/>
            <person name="Schmutz J."/>
            <person name="Reusch T.B.H."/>
            <person name="Van de Peer Y."/>
        </authorList>
    </citation>
    <scope>NUCLEOTIDE SEQUENCE [LARGE SCALE GENOMIC DNA]</scope>
    <source>
        <strain evidence="9">cv. Finnish</strain>
    </source>
</reference>
<dbReference type="PANTHER" id="PTHR16023:SF0">
    <property type="entry name" value="PROTEIN VAC14 HOMOLOG"/>
    <property type="match status" value="1"/>
</dbReference>
<evidence type="ECO:0000256" key="3">
    <source>
        <dbReference type="ARBA" id="ARBA00022737"/>
    </source>
</evidence>